<dbReference type="PROSITE" id="PS50262">
    <property type="entry name" value="G_PROTEIN_RECEP_F1_2"/>
    <property type="match status" value="1"/>
</dbReference>
<evidence type="ECO:0000313" key="9">
    <source>
        <dbReference type="Proteomes" id="UP000663828"/>
    </source>
</evidence>
<dbReference type="Proteomes" id="UP000663852">
    <property type="component" value="Unassembled WGS sequence"/>
</dbReference>
<evidence type="ECO:0000256" key="2">
    <source>
        <dbReference type="ARBA" id="ARBA00022692"/>
    </source>
</evidence>
<dbReference type="Proteomes" id="UP000663828">
    <property type="component" value="Unassembled WGS sequence"/>
</dbReference>
<dbReference type="PROSITE" id="PS00237">
    <property type="entry name" value="G_PROTEIN_RECEP_F1_1"/>
    <property type="match status" value="1"/>
</dbReference>
<keyword evidence="3 5" id="KW-1133">Transmembrane helix</keyword>
<feature type="domain" description="G-protein coupled receptors family 1 profile" evidence="6">
    <location>
        <begin position="35"/>
        <end position="295"/>
    </location>
</feature>
<dbReference type="SUPFAM" id="SSF81321">
    <property type="entry name" value="Family A G protein-coupled receptor-like"/>
    <property type="match status" value="1"/>
</dbReference>
<sequence length="309" mass="37144">MSINSSNEVVPSEPELYRHIKFYLFIVLQIPSVLISMFIIYKFVTVRQFRVRLNNHSIFALVIVSFIETTTELPITLDYLRFGYVKIMKYSFCLFWTWFNFSLQTINLILMAWTSFERHILIFHSNLVQTKLGQFKWHYIPLIFCVTYIPIFYFSCVILYQCENFFDYSYIFCGSICYNRVIWLSTFDWTTNVLIPSMIIPLLSLSLLIRVIFQAKKMKRTTNWKSHRKMTIQLTVISILYLAFWFPLAFLVSLIRIYFLPTFIEEITYYYLYYTPYLVQLLMPYVCIACLPEIWPKKNQINVNTTLIH</sequence>
<evidence type="ECO:0000313" key="8">
    <source>
        <dbReference type="EMBL" id="CAF1464320.1"/>
    </source>
</evidence>
<dbReference type="InterPro" id="IPR000276">
    <property type="entry name" value="GPCR_Rhodpsn"/>
</dbReference>
<dbReference type="GO" id="GO:0016020">
    <property type="term" value="C:membrane"/>
    <property type="evidence" value="ECO:0007669"/>
    <property type="project" value="UniProtKB-SubCell"/>
</dbReference>
<evidence type="ECO:0000256" key="1">
    <source>
        <dbReference type="ARBA" id="ARBA00004370"/>
    </source>
</evidence>
<reference evidence="8" key="1">
    <citation type="submission" date="2021-02" db="EMBL/GenBank/DDBJ databases">
        <authorList>
            <person name="Nowell W R."/>
        </authorList>
    </citation>
    <scope>NUCLEOTIDE SEQUENCE</scope>
</reference>
<dbReference type="GO" id="GO:0004930">
    <property type="term" value="F:G protein-coupled receptor activity"/>
    <property type="evidence" value="ECO:0007669"/>
    <property type="project" value="InterPro"/>
</dbReference>
<proteinExistence type="predicted"/>
<feature type="transmembrane region" description="Helical" evidence="5">
    <location>
        <begin position="137"/>
        <end position="160"/>
    </location>
</feature>
<name>A0A815QK09_ADIRI</name>
<evidence type="ECO:0000259" key="6">
    <source>
        <dbReference type="PROSITE" id="PS50262"/>
    </source>
</evidence>
<dbReference type="AlphaFoldDB" id="A0A815QK09"/>
<organism evidence="8 10">
    <name type="scientific">Adineta ricciae</name>
    <name type="common">Rotifer</name>
    <dbReference type="NCBI Taxonomy" id="249248"/>
    <lineage>
        <taxon>Eukaryota</taxon>
        <taxon>Metazoa</taxon>
        <taxon>Spiralia</taxon>
        <taxon>Gnathifera</taxon>
        <taxon>Rotifera</taxon>
        <taxon>Eurotatoria</taxon>
        <taxon>Bdelloidea</taxon>
        <taxon>Adinetida</taxon>
        <taxon>Adinetidae</taxon>
        <taxon>Adineta</taxon>
    </lineage>
</organism>
<protein>
    <recommendedName>
        <fullName evidence="6">G-protein coupled receptors family 1 profile domain-containing protein</fullName>
    </recommendedName>
</protein>
<comment type="caution">
    <text evidence="8">The sequence shown here is derived from an EMBL/GenBank/DDBJ whole genome shotgun (WGS) entry which is preliminary data.</text>
</comment>
<evidence type="ECO:0000256" key="5">
    <source>
        <dbReference type="SAM" id="Phobius"/>
    </source>
</evidence>
<keyword evidence="2 5" id="KW-0812">Transmembrane</keyword>
<evidence type="ECO:0000256" key="4">
    <source>
        <dbReference type="ARBA" id="ARBA00023136"/>
    </source>
</evidence>
<evidence type="ECO:0000256" key="3">
    <source>
        <dbReference type="ARBA" id="ARBA00022989"/>
    </source>
</evidence>
<evidence type="ECO:0000313" key="7">
    <source>
        <dbReference type="EMBL" id="CAF1253730.1"/>
    </source>
</evidence>
<comment type="subcellular location">
    <subcellularLocation>
        <location evidence="1">Membrane</location>
    </subcellularLocation>
</comment>
<accession>A0A815QK09</accession>
<gene>
    <name evidence="8" type="ORF">EDS130_LOCUS40367</name>
    <name evidence="7" type="ORF">XAT740_LOCUS26401</name>
</gene>
<feature type="transmembrane region" description="Helical" evidence="5">
    <location>
        <begin position="95"/>
        <end position="116"/>
    </location>
</feature>
<dbReference type="EMBL" id="CAJNOR010002144">
    <property type="protein sequence ID" value="CAF1253730.1"/>
    <property type="molecule type" value="Genomic_DNA"/>
</dbReference>
<keyword evidence="4 5" id="KW-0472">Membrane</keyword>
<dbReference type="InterPro" id="IPR017452">
    <property type="entry name" value="GPCR_Rhodpsn_7TM"/>
</dbReference>
<feature type="transmembrane region" description="Helical" evidence="5">
    <location>
        <begin position="20"/>
        <end position="44"/>
    </location>
</feature>
<dbReference type="OrthoDB" id="10047276at2759"/>
<dbReference type="Gene3D" id="1.20.1070.10">
    <property type="entry name" value="Rhodopsin 7-helix transmembrane proteins"/>
    <property type="match status" value="1"/>
</dbReference>
<feature type="transmembrane region" description="Helical" evidence="5">
    <location>
        <begin position="271"/>
        <end position="291"/>
    </location>
</feature>
<keyword evidence="9" id="KW-1185">Reference proteome</keyword>
<evidence type="ECO:0000313" key="10">
    <source>
        <dbReference type="Proteomes" id="UP000663852"/>
    </source>
</evidence>
<dbReference type="EMBL" id="CAJNOJ010000484">
    <property type="protein sequence ID" value="CAF1464320.1"/>
    <property type="molecule type" value="Genomic_DNA"/>
</dbReference>
<feature type="transmembrane region" description="Helical" evidence="5">
    <location>
        <begin position="56"/>
        <end position="75"/>
    </location>
</feature>
<feature type="transmembrane region" description="Helical" evidence="5">
    <location>
        <begin position="193"/>
        <end position="213"/>
    </location>
</feature>
<feature type="transmembrane region" description="Helical" evidence="5">
    <location>
        <begin position="234"/>
        <end position="259"/>
    </location>
</feature>